<evidence type="ECO:0000313" key="2">
    <source>
        <dbReference type="Proteomes" id="UP000070539"/>
    </source>
</evidence>
<organism evidence="1 2">
    <name type="scientific">Anaerotignum neopropionicum</name>
    <dbReference type="NCBI Taxonomy" id="36847"/>
    <lineage>
        <taxon>Bacteria</taxon>
        <taxon>Bacillati</taxon>
        <taxon>Bacillota</taxon>
        <taxon>Clostridia</taxon>
        <taxon>Lachnospirales</taxon>
        <taxon>Anaerotignaceae</taxon>
        <taxon>Anaerotignum</taxon>
    </lineage>
</organism>
<dbReference type="EMBL" id="LRVM01000008">
    <property type="protein sequence ID" value="KXL52333.1"/>
    <property type="molecule type" value="Genomic_DNA"/>
</dbReference>
<dbReference type="AlphaFoldDB" id="A0A136WCU5"/>
<dbReference type="Proteomes" id="UP000070539">
    <property type="component" value="Unassembled WGS sequence"/>
</dbReference>
<name>A0A136WCU5_9FIRM</name>
<keyword evidence="2" id="KW-1185">Reference proteome</keyword>
<accession>A0A136WCU5</accession>
<dbReference type="RefSeq" id="WP_066089041.1">
    <property type="nucleotide sequence ID" value="NZ_LRVM01000008.1"/>
</dbReference>
<protein>
    <submittedName>
        <fullName evidence="1">Uncharacterized protein</fullName>
    </submittedName>
</protein>
<gene>
    <name evidence="1" type="ORF">CLNEO_22670</name>
</gene>
<proteinExistence type="predicted"/>
<dbReference type="OrthoDB" id="9925091at2"/>
<sequence>MKKRKYVIALMVIGFIFLWNQEPPEGTGMTNRFIGTYVCETNPFYYITAYDDGIFYYYCEREGLYCKGNFREFAEHTYELAGKKINPQRIFCQDYTFQYLDGEVDLSFKKIDEIPMIVETVRELAK</sequence>
<reference evidence="1 2" key="1">
    <citation type="submission" date="2016-01" db="EMBL/GenBank/DDBJ databases">
        <title>Genome sequence of Clostridium neopropionicum X4, DSM-3847.</title>
        <authorList>
            <person name="Poehlein A."/>
            <person name="Beck M.H."/>
            <person name="Bengelsdorf F.R."/>
            <person name="Daniel R."/>
            <person name="Duerre P."/>
        </authorList>
    </citation>
    <scope>NUCLEOTIDE SEQUENCE [LARGE SCALE GENOMIC DNA]</scope>
    <source>
        <strain evidence="1 2">DSM-3847</strain>
    </source>
</reference>
<evidence type="ECO:0000313" key="1">
    <source>
        <dbReference type="EMBL" id="KXL52333.1"/>
    </source>
</evidence>
<comment type="caution">
    <text evidence="1">The sequence shown here is derived from an EMBL/GenBank/DDBJ whole genome shotgun (WGS) entry which is preliminary data.</text>
</comment>